<dbReference type="CDD" id="cd14366">
    <property type="entry name" value="CUE_CUED1"/>
    <property type="match status" value="1"/>
</dbReference>
<dbReference type="GO" id="GO:0043130">
    <property type="term" value="F:ubiquitin binding"/>
    <property type="evidence" value="ECO:0007669"/>
    <property type="project" value="InterPro"/>
</dbReference>
<dbReference type="InterPro" id="IPR040195">
    <property type="entry name" value="CUE_CUED1"/>
</dbReference>
<reference evidence="4" key="1">
    <citation type="submission" date="2025-08" db="UniProtKB">
        <authorList>
            <consortium name="RefSeq"/>
        </authorList>
    </citation>
    <scope>IDENTIFICATION</scope>
    <source>
        <tissue evidence="4">Whole organism</tissue>
    </source>
</reference>
<dbReference type="PANTHER" id="PTHR13467">
    <property type="entry name" value="CUE DOMAIN CONTAINING PROTEIN 1"/>
    <property type="match status" value="1"/>
</dbReference>
<dbReference type="InterPro" id="IPR003892">
    <property type="entry name" value="CUE"/>
</dbReference>
<dbReference type="Gene3D" id="1.10.8.10">
    <property type="entry name" value="DNA helicase RuvA subunit, C-terminal domain"/>
    <property type="match status" value="1"/>
</dbReference>
<feature type="region of interest" description="Disordered" evidence="1">
    <location>
        <begin position="270"/>
        <end position="292"/>
    </location>
</feature>
<evidence type="ECO:0000313" key="3">
    <source>
        <dbReference type="Proteomes" id="UP000694843"/>
    </source>
</evidence>
<dbReference type="RefSeq" id="XP_047737155.1">
    <property type="nucleotide sequence ID" value="XM_047881199.1"/>
</dbReference>
<keyword evidence="3" id="KW-1185">Reference proteome</keyword>
<feature type="domain" description="CUE" evidence="2">
    <location>
        <begin position="12"/>
        <end position="55"/>
    </location>
</feature>
<sequence length="425" mass="45979">MAGVGAQATQLDFHQAMQDFRFMFPEMDASVIEAVLRSNHGAVHATIDQLLTMSTDIEADLMREDRLPPALLLQQSVPDVVPTTLHSFVQRRDSCEDLLTWDGRGEHANATCHTSPAIMIGEQPPSYSLFASPPPSYHQAVMPPLSSEAPTSPPSLPRSLTPLRRSRHWRPPLLLPLPPDFLRLPPARSQGMGVLSPQHLTQRLSENAQAREAVGGSDAELAQYLADERVALFLQNDEFMHELRANRDFMAALQREYEERVDASGCWEEGRREAAGGGGERREAGASKGGWNKLGHVDDATLRARIATMGKASRKKFAQIARVFSRSGKRCSGSPGGGSGGVSAAGVRLGGGDGSVLQAAVAREGGGTATDHLLEAAHPLIDEEDEEEEKILDDIVIGSVDVADLKEELAPMSLPQLSSSPRRAR</sequence>
<accession>A0A979FLS3</accession>
<dbReference type="PANTHER" id="PTHR13467:SF3">
    <property type="entry name" value="CUE DOMAIN-CONTAINING PROTEIN 1"/>
    <property type="match status" value="1"/>
</dbReference>
<organism evidence="3 4">
    <name type="scientific">Hyalella azteca</name>
    <name type="common">Amphipod</name>
    <dbReference type="NCBI Taxonomy" id="294128"/>
    <lineage>
        <taxon>Eukaryota</taxon>
        <taxon>Metazoa</taxon>
        <taxon>Ecdysozoa</taxon>
        <taxon>Arthropoda</taxon>
        <taxon>Crustacea</taxon>
        <taxon>Multicrustacea</taxon>
        <taxon>Malacostraca</taxon>
        <taxon>Eumalacostraca</taxon>
        <taxon>Peracarida</taxon>
        <taxon>Amphipoda</taxon>
        <taxon>Senticaudata</taxon>
        <taxon>Talitrida</taxon>
        <taxon>Talitroidea</taxon>
        <taxon>Hyalellidae</taxon>
        <taxon>Hyalella</taxon>
    </lineage>
</organism>
<evidence type="ECO:0000256" key="1">
    <source>
        <dbReference type="SAM" id="MobiDB-lite"/>
    </source>
</evidence>
<dbReference type="InterPro" id="IPR040192">
    <property type="entry name" value="CUEDC1"/>
</dbReference>
<feature type="region of interest" description="Disordered" evidence="1">
    <location>
        <begin position="138"/>
        <end position="159"/>
    </location>
</feature>
<dbReference type="Pfam" id="PF02845">
    <property type="entry name" value="CUE"/>
    <property type="match status" value="1"/>
</dbReference>
<gene>
    <name evidence="4" type="primary">LOC108680418</name>
</gene>
<dbReference type="InterPro" id="IPR009060">
    <property type="entry name" value="UBA-like_sf"/>
</dbReference>
<evidence type="ECO:0000259" key="2">
    <source>
        <dbReference type="PROSITE" id="PS51140"/>
    </source>
</evidence>
<feature type="compositionally biased region" description="Basic and acidic residues" evidence="1">
    <location>
        <begin position="270"/>
        <end position="285"/>
    </location>
</feature>
<evidence type="ECO:0000313" key="4">
    <source>
        <dbReference type="RefSeq" id="XP_047737155.1"/>
    </source>
</evidence>
<dbReference type="Proteomes" id="UP000694843">
    <property type="component" value="Unplaced"/>
</dbReference>
<dbReference type="SUPFAM" id="SSF46934">
    <property type="entry name" value="UBA-like"/>
    <property type="match status" value="1"/>
</dbReference>
<protein>
    <submittedName>
        <fullName evidence="4">CUE domain-containing protein 1 isoform X2</fullName>
    </submittedName>
</protein>
<name>A0A979FLS3_HYAAZ</name>
<proteinExistence type="predicted"/>
<dbReference type="PROSITE" id="PS51140">
    <property type="entry name" value="CUE"/>
    <property type="match status" value="1"/>
</dbReference>
<dbReference type="SMART" id="SM00546">
    <property type="entry name" value="CUE"/>
    <property type="match status" value="1"/>
</dbReference>
<dbReference type="AlphaFoldDB" id="A0A979FLS3"/>
<dbReference type="GeneID" id="108680418"/>